<accession>A0A7G9ZCF7</accession>
<protein>
    <submittedName>
        <fullName evidence="2">Thiosulfate sulfurtransferase GlpE</fullName>
        <ecNumber evidence="2">2.8.1.1</ecNumber>
    </submittedName>
</protein>
<evidence type="ECO:0000313" key="2">
    <source>
        <dbReference type="EMBL" id="QNO57941.1"/>
    </source>
</evidence>
<reference evidence="2" key="1">
    <citation type="submission" date="2020-06" db="EMBL/GenBank/DDBJ databases">
        <title>Unique genomic features of the anaerobic methanotrophic archaea.</title>
        <authorList>
            <person name="Chadwick G.L."/>
            <person name="Skennerton C.T."/>
            <person name="Laso-Perez R."/>
            <person name="Leu A.O."/>
            <person name="Speth D.R."/>
            <person name="Yu H."/>
            <person name="Morgan-Lang C."/>
            <person name="Hatzenpichler R."/>
            <person name="Goudeau D."/>
            <person name="Malmstrom R."/>
            <person name="Brazelton W.J."/>
            <person name="Woyke T."/>
            <person name="Hallam S.J."/>
            <person name="Tyson G.W."/>
            <person name="Wegener G."/>
            <person name="Boetius A."/>
            <person name="Orphan V."/>
        </authorList>
    </citation>
    <scope>NUCLEOTIDE SEQUENCE</scope>
</reference>
<dbReference type="EMBL" id="MT631708">
    <property type="protein sequence ID" value="QNO57941.1"/>
    <property type="molecule type" value="Genomic_DNA"/>
</dbReference>
<organism evidence="2">
    <name type="scientific">Candidatus Methanophaga sp. ANME-1 ERB7</name>
    <dbReference type="NCBI Taxonomy" id="2759913"/>
    <lineage>
        <taxon>Archaea</taxon>
        <taxon>Methanobacteriati</taxon>
        <taxon>Methanobacteriota</taxon>
        <taxon>Stenosarchaea group</taxon>
        <taxon>Methanomicrobia</taxon>
        <taxon>Candidatus Methanophagales</taxon>
        <taxon>Candidatus Methanophagaceae</taxon>
        <taxon>Candidatus Methanophaga</taxon>
    </lineage>
</organism>
<dbReference type="PROSITE" id="PS50206">
    <property type="entry name" value="RHODANESE_3"/>
    <property type="match status" value="1"/>
</dbReference>
<dbReference type="Pfam" id="PF00581">
    <property type="entry name" value="Rhodanese"/>
    <property type="match status" value="1"/>
</dbReference>
<dbReference type="CDD" id="cd00158">
    <property type="entry name" value="RHOD"/>
    <property type="match status" value="1"/>
</dbReference>
<dbReference type="GO" id="GO:0004792">
    <property type="term" value="F:thiosulfate-cyanide sulfurtransferase activity"/>
    <property type="evidence" value="ECO:0007669"/>
    <property type="project" value="UniProtKB-EC"/>
</dbReference>
<proteinExistence type="predicted"/>
<evidence type="ECO:0000259" key="1">
    <source>
        <dbReference type="PROSITE" id="PS50206"/>
    </source>
</evidence>
<dbReference type="Gene3D" id="3.40.250.10">
    <property type="entry name" value="Rhodanese-like domain"/>
    <property type="match status" value="2"/>
</dbReference>
<sequence>MIFERIKSDGLAHINGSYSIWLEGLPAYAGWVLTYEKPILLALECRDHLDKAICYLVRLGYDNIVGHLRGGIEAWYDSSFKIEYMGLSSVHDLKQRLDSGDDVLVLDVRDDNEWKEGHIKGALHTMPGNSRAGYPNVCCDVNRS</sequence>
<feature type="domain" description="Rhodanese" evidence="1">
    <location>
        <begin position="99"/>
        <end position="124"/>
    </location>
</feature>
<dbReference type="InterPro" id="IPR001763">
    <property type="entry name" value="Rhodanese-like_dom"/>
</dbReference>
<dbReference type="InterPro" id="IPR036873">
    <property type="entry name" value="Rhodanese-like_dom_sf"/>
</dbReference>
<keyword evidence="2" id="KW-0808">Transferase</keyword>
<name>A0A7G9ZCF7_9EURY</name>
<dbReference type="SUPFAM" id="SSF52821">
    <property type="entry name" value="Rhodanese/Cell cycle control phosphatase"/>
    <property type="match status" value="2"/>
</dbReference>
<dbReference type="AlphaFoldDB" id="A0A7G9ZCF7"/>
<gene>
    <name evidence="2" type="primary">glpE</name>
    <name evidence="2" type="ORF">LHHCGPCL_00006</name>
</gene>
<dbReference type="EC" id="2.8.1.1" evidence="2"/>